<accession>A0A379AY34</accession>
<evidence type="ECO:0000313" key="4">
    <source>
        <dbReference type="Proteomes" id="UP000255113"/>
    </source>
</evidence>
<evidence type="ECO:0000313" key="5">
    <source>
        <dbReference type="Proteomes" id="UP000294683"/>
    </source>
</evidence>
<evidence type="ECO:0000313" key="3">
    <source>
        <dbReference type="EMBL" id="TDP28337.1"/>
    </source>
</evidence>
<dbReference type="EMBL" id="UGSQ01000003">
    <property type="protein sequence ID" value="SUB27141.1"/>
    <property type="molecule type" value="Genomic_DNA"/>
</dbReference>
<feature type="chain" id="PRO_5016979169" evidence="1">
    <location>
        <begin position="20"/>
        <end position="152"/>
    </location>
</feature>
<name>A0A379AY34_AVIGA</name>
<reference evidence="3 5" key="2">
    <citation type="submission" date="2019-03" db="EMBL/GenBank/DDBJ databases">
        <title>Genomic Encyclopedia of Type Strains, Phase IV (KMG-IV): sequencing the most valuable type-strain genomes for metagenomic binning, comparative biology and taxonomic classification.</title>
        <authorList>
            <person name="Goeker M."/>
        </authorList>
    </citation>
    <scope>NUCLEOTIDE SEQUENCE [LARGE SCALE GENOMIC DNA]</scope>
    <source>
        <strain evidence="3 5">DSM 17481</strain>
    </source>
</reference>
<dbReference type="Proteomes" id="UP000294683">
    <property type="component" value="Unassembled WGS sequence"/>
</dbReference>
<dbReference type="EMBL" id="SNXJ01000006">
    <property type="protein sequence ID" value="TDP28337.1"/>
    <property type="molecule type" value="Genomic_DNA"/>
</dbReference>
<protein>
    <submittedName>
        <fullName evidence="2">Uncharacterized protein</fullName>
    </submittedName>
</protein>
<gene>
    <name evidence="3" type="ORF">EV689_106109</name>
    <name evidence="2" type="ORF">NCTC11188_01500</name>
</gene>
<reference evidence="2 4" key="1">
    <citation type="submission" date="2018-06" db="EMBL/GenBank/DDBJ databases">
        <authorList>
            <consortium name="Pathogen Informatics"/>
            <person name="Doyle S."/>
        </authorList>
    </citation>
    <scope>NUCLEOTIDE SEQUENCE [LARGE SCALE GENOMIC DNA]</scope>
    <source>
        <strain evidence="2 4">NCTC11188</strain>
    </source>
</reference>
<feature type="signal peptide" evidence="1">
    <location>
        <begin position="1"/>
        <end position="19"/>
    </location>
</feature>
<evidence type="ECO:0000313" key="2">
    <source>
        <dbReference type="EMBL" id="SUB27141.1"/>
    </source>
</evidence>
<dbReference type="Proteomes" id="UP000255113">
    <property type="component" value="Unassembled WGS sequence"/>
</dbReference>
<dbReference type="AlphaFoldDB" id="A0A379AY34"/>
<keyword evidence="1" id="KW-0732">Signal</keyword>
<sequence>MKKLNVIIFSLLSSLSASGNLENIKKDYASDGELYGQFLDLGNSVCLDNVLYSQGFYKKNNHYFFKKHSQTLNGLNSKFDYYYKWSDIKIILNKYYNENINNTIKKYKLKDEYFKLEYSSPTFICKDLFTDNKKLKKLYKDFIYKYNLSDLK</sequence>
<evidence type="ECO:0000256" key="1">
    <source>
        <dbReference type="SAM" id="SignalP"/>
    </source>
</evidence>
<dbReference type="RefSeq" id="WP_115261407.1">
    <property type="nucleotide sequence ID" value="NZ_SNXJ01000006.1"/>
</dbReference>
<organism evidence="2 4">
    <name type="scientific">Avibacterium gallinarum</name>
    <name type="common">Pasteurella gallinarum</name>
    <dbReference type="NCBI Taxonomy" id="755"/>
    <lineage>
        <taxon>Bacteria</taxon>
        <taxon>Pseudomonadati</taxon>
        <taxon>Pseudomonadota</taxon>
        <taxon>Gammaproteobacteria</taxon>
        <taxon>Pasteurellales</taxon>
        <taxon>Pasteurellaceae</taxon>
        <taxon>Avibacterium</taxon>
    </lineage>
</organism>
<proteinExistence type="predicted"/>
<keyword evidence="5" id="KW-1185">Reference proteome</keyword>